<feature type="transmembrane region" description="Helical" evidence="6">
    <location>
        <begin position="44"/>
        <end position="66"/>
    </location>
</feature>
<feature type="transmembrane region" description="Helical" evidence="6">
    <location>
        <begin position="12"/>
        <end position="32"/>
    </location>
</feature>
<reference evidence="7 8" key="1">
    <citation type="submission" date="2017-01" db="EMBL/GenBank/DDBJ databases">
        <authorList>
            <person name="Mah S.A."/>
            <person name="Swanson W.J."/>
            <person name="Moy G.W."/>
            <person name="Vacquier V.D."/>
        </authorList>
    </citation>
    <scope>NUCLEOTIDE SEQUENCE [LARGE SCALE GENOMIC DNA]</scope>
    <source>
        <strain evidence="7 8">DSM 11589</strain>
    </source>
</reference>
<evidence type="ECO:0000313" key="7">
    <source>
        <dbReference type="EMBL" id="SIS46815.1"/>
    </source>
</evidence>
<feature type="transmembrane region" description="Helical" evidence="6">
    <location>
        <begin position="302"/>
        <end position="324"/>
    </location>
</feature>
<feature type="transmembrane region" description="Helical" evidence="6">
    <location>
        <begin position="258"/>
        <end position="281"/>
    </location>
</feature>
<dbReference type="InterPro" id="IPR050833">
    <property type="entry name" value="Poly_Biosynth_Transport"/>
</dbReference>
<keyword evidence="3 6" id="KW-0812">Transmembrane</keyword>
<dbReference type="AlphaFoldDB" id="A0A1N7JBX3"/>
<keyword evidence="2" id="KW-1003">Cell membrane</keyword>
<dbReference type="STRING" id="80876.SAMN05421779_10277"/>
<proteinExistence type="predicted"/>
<feature type="transmembrane region" description="Helical" evidence="6">
    <location>
        <begin position="118"/>
        <end position="136"/>
    </location>
</feature>
<evidence type="ECO:0000256" key="2">
    <source>
        <dbReference type="ARBA" id="ARBA00022475"/>
    </source>
</evidence>
<keyword evidence="4 6" id="KW-1133">Transmembrane helix</keyword>
<evidence type="ECO:0000256" key="6">
    <source>
        <dbReference type="SAM" id="Phobius"/>
    </source>
</evidence>
<name>A0A1N7JBX3_9PROT</name>
<feature type="transmembrane region" description="Helical" evidence="6">
    <location>
        <begin position="459"/>
        <end position="483"/>
    </location>
</feature>
<evidence type="ECO:0000256" key="3">
    <source>
        <dbReference type="ARBA" id="ARBA00022692"/>
    </source>
</evidence>
<dbReference type="PANTHER" id="PTHR30250:SF11">
    <property type="entry name" value="O-ANTIGEN TRANSPORTER-RELATED"/>
    <property type="match status" value="1"/>
</dbReference>
<dbReference type="PANTHER" id="PTHR30250">
    <property type="entry name" value="PST FAMILY PREDICTED COLANIC ACID TRANSPORTER"/>
    <property type="match status" value="1"/>
</dbReference>
<sequence>MSVGRSVATQILFGGLTQLLVSLRGLIIMPIIVKTAGESVFGSYVLLSSIVVFAGGISAFGTDYTYRRSLPATDGARQRRDLMMPALAFRLVSVSVLAALLYAGGPALFGLMGESMPFSPAYLVLWLFGLMVHDYATTYYRYTNRFGIYNLLTIGQIYVHIGAAVALVFWGQGLDLDMLLLLQGGSLLALSFPTLVFGVFRETGLCIPRFDWPQFRADARLGLPLTGEFIVDFLVAFGDRYLVGLFLSMAAVGQYQSSYALAGLLAFFPKMLATVLPPPLCRLWDEGKHHEVEELVSQSLRLFLVLAIPFVVGALMAGPSVVALLTTPAMALAGRWAVALISAGMLFYGMVILLSGVAFVTRQTSVILTANVIAVIGNLGLNAALLPFYPDVTVPAAVSVVAYGLSFSYALYKIRPRLRIAFRWPSLLRSLLAAGVMGGGLFAFGYAPGALGPTQVGLVGLHISAAIVLYFGVFLLIGGLSAADRQALIGLIRQKSRSA</sequence>
<dbReference type="EMBL" id="FTOA01000002">
    <property type="protein sequence ID" value="SIS46815.1"/>
    <property type="molecule type" value="Genomic_DNA"/>
</dbReference>
<evidence type="ECO:0000256" key="5">
    <source>
        <dbReference type="ARBA" id="ARBA00023136"/>
    </source>
</evidence>
<feature type="transmembrane region" description="Helical" evidence="6">
    <location>
        <begin position="178"/>
        <end position="200"/>
    </location>
</feature>
<dbReference type="Pfam" id="PF13440">
    <property type="entry name" value="Polysacc_synt_3"/>
    <property type="match status" value="1"/>
</dbReference>
<gene>
    <name evidence="7" type="ORF">SAMN05421779_10277</name>
</gene>
<feature type="transmembrane region" description="Helical" evidence="6">
    <location>
        <begin position="148"/>
        <end position="172"/>
    </location>
</feature>
<protein>
    <submittedName>
        <fullName evidence="7">Membrane protein involved in the export of O-antigen and teichoic acid</fullName>
    </submittedName>
</protein>
<accession>A0A1N7JBX3</accession>
<dbReference type="Proteomes" id="UP000185678">
    <property type="component" value="Unassembled WGS sequence"/>
</dbReference>
<keyword evidence="8" id="KW-1185">Reference proteome</keyword>
<feature type="transmembrane region" description="Helical" evidence="6">
    <location>
        <begin position="87"/>
        <end position="112"/>
    </location>
</feature>
<feature type="transmembrane region" description="Helical" evidence="6">
    <location>
        <begin position="366"/>
        <end position="386"/>
    </location>
</feature>
<feature type="transmembrane region" description="Helical" evidence="6">
    <location>
        <begin position="221"/>
        <end position="238"/>
    </location>
</feature>
<feature type="transmembrane region" description="Helical" evidence="6">
    <location>
        <begin position="392"/>
        <end position="412"/>
    </location>
</feature>
<comment type="subcellular location">
    <subcellularLocation>
        <location evidence="1">Cell membrane</location>
        <topology evidence="1">Multi-pass membrane protein</topology>
    </subcellularLocation>
</comment>
<evidence type="ECO:0000256" key="1">
    <source>
        <dbReference type="ARBA" id="ARBA00004651"/>
    </source>
</evidence>
<dbReference type="GO" id="GO:0005886">
    <property type="term" value="C:plasma membrane"/>
    <property type="evidence" value="ECO:0007669"/>
    <property type="project" value="UniProtKB-SubCell"/>
</dbReference>
<feature type="transmembrane region" description="Helical" evidence="6">
    <location>
        <begin position="336"/>
        <end position="359"/>
    </location>
</feature>
<dbReference type="RefSeq" id="WP_076399004.1">
    <property type="nucleotide sequence ID" value="NZ_FTOA01000002.1"/>
</dbReference>
<organism evidence="7 8">
    <name type="scientific">Insolitispirillum peregrinum</name>
    <dbReference type="NCBI Taxonomy" id="80876"/>
    <lineage>
        <taxon>Bacteria</taxon>
        <taxon>Pseudomonadati</taxon>
        <taxon>Pseudomonadota</taxon>
        <taxon>Alphaproteobacteria</taxon>
        <taxon>Rhodospirillales</taxon>
        <taxon>Novispirillaceae</taxon>
        <taxon>Insolitispirillum</taxon>
    </lineage>
</organism>
<feature type="transmembrane region" description="Helical" evidence="6">
    <location>
        <begin position="424"/>
        <end position="447"/>
    </location>
</feature>
<evidence type="ECO:0000313" key="8">
    <source>
        <dbReference type="Proteomes" id="UP000185678"/>
    </source>
</evidence>
<evidence type="ECO:0000256" key="4">
    <source>
        <dbReference type="ARBA" id="ARBA00022989"/>
    </source>
</evidence>
<keyword evidence="5 6" id="KW-0472">Membrane</keyword>